<gene>
    <name evidence="2" type="ORF">SAMN05660330_04077</name>
</gene>
<dbReference type="Proteomes" id="UP000199073">
    <property type="component" value="Unassembled WGS sequence"/>
</dbReference>
<evidence type="ECO:0000313" key="3">
    <source>
        <dbReference type="Proteomes" id="UP000199073"/>
    </source>
</evidence>
<reference evidence="2 3" key="1">
    <citation type="submission" date="2016-10" db="EMBL/GenBank/DDBJ databases">
        <authorList>
            <person name="de Groot N.N."/>
        </authorList>
    </citation>
    <scope>NUCLEOTIDE SEQUENCE [LARGE SCALE GENOMIC DNA]</scope>
    <source>
        <strain evidence="2 3">DSM 12130</strain>
    </source>
</reference>
<sequence length="47" mass="5421">MRKIREVLRLKYELNCSNREIGLSCGIGRSTVGDYIQRVKLAGLKWP</sequence>
<evidence type="ECO:0000259" key="1">
    <source>
        <dbReference type="PROSITE" id="PS50532"/>
    </source>
</evidence>
<dbReference type="EMBL" id="FNJI01000050">
    <property type="protein sequence ID" value="SDP77875.1"/>
    <property type="molecule type" value="Genomic_DNA"/>
</dbReference>
<name>A0A1H0VI83_9BACT</name>
<feature type="domain" description="HTH IS408-type" evidence="1">
    <location>
        <begin position="4"/>
        <end position="47"/>
    </location>
</feature>
<dbReference type="SUPFAM" id="SSF88659">
    <property type="entry name" value="Sigma3 and sigma4 domains of RNA polymerase sigma factors"/>
    <property type="match status" value="1"/>
</dbReference>
<organism evidence="2 3">
    <name type="scientific">Desulforhopalus singaporensis</name>
    <dbReference type="NCBI Taxonomy" id="91360"/>
    <lineage>
        <taxon>Bacteria</taxon>
        <taxon>Pseudomonadati</taxon>
        <taxon>Thermodesulfobacteriota</taxon>
        <taxon>Desulfobulbia</taxon>
        <taxon>Desulfobulbales</taxon>
        <taxon>Desulfocapsaceae</taxon>
        <taxon>Desulforhopalus</taxon>
    </lineage>
</organism>
<dbReference type="PROSITE" id="PS50532">
    <property type="entry name" value="HTH_IS408"/>
    <property type="match status" value="1"/>
</dbReference>
<dbReference type="InterPro" id="IPR017895">
    <property type="entry name" value="HTH_IS408/IS1162_type"/>
</dbReference>
<feature type="non-terminal residue" evidence="2">
    <location>
        <position position="47"/>
    </location>
</feature>
<accession>A0A1H0VI83</accession>
<dbReference type="AlphaFoldDB" id="A0A1H0VI83"/>
<evidence type="ECO:0000313" key="2">
    <source>
        <dbReference type="EMBL" id="SDP77875.1"/>
    </source>
</evidence>
<protein>
    <recommendedName>
        <fullName evidence="1">HTH IS408-type domain-containing protein</fullName>
    </recommendedName>
</protein>
<dbReference type="STRING" id="91360.SAMN05660330_04077"/>
<proteinExistence type="predicted"/>
<dbReference type="RefSeq" id="WP_176761349.1">
    <property type="nucleotide sequence ID" value="NZ_FNJI01000050.1"/>
</dbReference>
<keyword evidence="3" id="KW-1185">Reference proteome</keyword>
<dbReference type="InterPro" id="IPR013324">
    <property type="entry name" value="RNA_pol_sigma_r3/r4-like"/>
</dbReference>